<name>A0A9P6QCS9_9FUNG</name>
<comment type="caution">
    <text evidence="1">The sequence shown here is derived from an EMBL/GenBank/DDBJ whole genome shotgun (WGS) entry which is preliminary data.</text>
</comment>
<dbReference type="EMBL" id="JAAAJB010000162">
    <property type="protein sequence ID" value="KAG0263399.1"/>
    <property type="molecule type" value="Genomic_DNA"/>
</dbReference>
<dbReference type="OrthoDB" id="2383684at2759"/>
<dbReference type="SUPFAM" id="SSF52047">
    <property type="entry name" value="RNI-like"/>
    <property type="match status" value="1"/>
</dbReference>
<evidence type="ECO:0000313" key="1">
    <source>
        <dbReference type="EMBL" id="KAG0263399.1"/>
    </source>
</evidence>
<protein>
    <submittedName>
        <fullName evidence="1">Uncharacterized protein</fullName>
    </submittedName>
</protein>
<dbReference type="Proteomes" id="UP000807716">
    <property type="component" value="Unassembled WGS sequence"/>
</dbReference>
<sequence length="471" mass="53124">MATQESDLFEECLRLVVDKCTSLKALSVDSLAEIRWNFERPGSIQNLVYALIDQNPGIQKLSTNKVYCLQKAFVLSGLRSLSISEGLSTQDVACLLTTFPLLEELVLREAFSGSSKLVDNEQQHPITDDSTVKQKPSALKHLSVRGMNTLDELTTILERCPKLQSIYSQFTLDRHDKATKILPPDFLSDVSLIFRDSDSESIQQVLKVFAYQQILTLALDITSADIFHCIAQNHSRRLQRLVVSCHNVPETLLIILAECVGLKTLRAVNGRVESVASIPPLDFSIKTPRISSNPLDPRALITRPWVCVDLEILEMPLALNRRSSVIVPDQMVVSKMTTMATTSDGSDVGSSCTKPGVSEWQKAERLFMRQLAALTQLRRLILPNGSWSGLKTDTDMSWRIPTGLEQLKTLKRLEVLDVSGRQYVQGIPEFRWMKANWTSLNKLVVCRMESERKCEWFRTCWPELNVVNMVE</sequence>
<gene>
    <name evidence="1" type="ORF">DFQ27_001792</name>
</gene>
<organism evidence="1 2">
    <name type="scientific">Actinomortierella ambigua</name>
    <dbReference type="NCBI Taxonomy" id="1343610"/>
    <lineage>
        <taxon>Eukaryota</taxon>
        <taxon>Fungi</taxon>
        <taxon>Fungi incertae sedis</taxon>
        <taxon>Mucoromycota</taxon>
        <taxon>Mortierellomycotina</taxon>
        <taxon>Mortierellomycetes</taxon>
        <taxon>Mortierellales</taxon>
        <taxon>Mortierellaceae</taxon>
        <taxon>Actinomortierella</taxon>
    </lineage>
</organism>
<proteinExistence type="predicted"/>
<accession>A0A9P6QCS9</accession>
<dbReference type="Gene3D" id="3.80.10.10">
    <property type="entry name" value="Ribonuclease Inhibitor"/>
    <property type="match status" value="1"/>
</dbReference>
<keyword evidence="2" id="KW-1185">Reference proteome</keyword>
<reference evidence="1" key="1">
    <citation type="journal article" date="2020" name="Fungal Divers.">
        <title>Resolving the Mortierellaceae phylogeny through synthesis of multi-gene phylogenetics and phylogenomics.</title>
        <authorList>
            <person name="Vandepol N."/>
            <person name="Liber J."/>
            <person name="Desiro A."/>
            <person name="Na H."/>
            <person name="Kennedy M."/>
            <person name="Barry K."/>
            <person name="Grigoriev I.V."/>
            <person name="Miller A.N."/>
            <person name="O'Donnell K."/>
            <person name="Stajich J.E."/>
            <person name="Bonito G."/>
        </authorList>
    </citation>
    <scope>NUCLEOTIDE SEQUENCE</scope>
    <source>
        <strain evidence="1">BC1065</strain>
    </source>
</reference>
<evidence type="ECO:0000313" key="2">
    <source>
        <dbReference type="Proteomes" id="UP000807716"/>
    </source>
</evidence>
<dbReference type="InterPro" id="IPR032675">
    <property type="entry name" value="LRR_dom_sf"/>
</dbReference>
<dbReference type="AlphaFoldDB" id="A0A9P6QCS9"/>